<dbReference type="OrthoDB" id="6349953at2759"/>
<accession>A0A183IXF4</accession>
<feature type="region of interest" description="Disordered" evidence="11">
    <location>
        <begin position="296"/>
        <end position="315"/>
    </location>
</feature>
<evidence type="ECO:0000313" key="14">
    <source>
        <dbReference type="WBParaSite" id="SBAD_0000861101-mRNA-1"/>
    </source>
</evidence>
<dbReference type="GO" id="GO:0000049">
    <property type="term" value="F:tRNA binding"/>
    <property type="evidence" value="ECO:0007669"/>
    <property type="project" value="UniProtKB-UniRule"/>
</dbReference>
<evidence type="ECO:0000256" key="2">
    <source>
        <dbReference type="ARBA" id="ARBA00022603"/>
    </source>
</evidence>
<protein>
    <recommendedName>
        <fullName evidence="9">tRNA (guanine(26)-N(2))-dimethyltransferase</fullName>
        <ecNumber evidence="7">2.1.1.216</ecNumber>
    </recommendedName>
</protein>
<dbReference type="Gene3D" id="3.40.50.150">
    <property type="entry name" value="Vaccinia Virus protein VP39"/>
    <property type="match status" value="1"/>
</dbReference>
<evidence type="ECO:0000256" key="8">
    <source>
        <dbReference type="ARBA" id="ARBA00051897"/>
    </source>
</evidence>
<dbReference type="PROSITE" id="PS51626">
    <property type="entry name" value="SAM_MT_TRM1"/>
    <property type="match status" value="1"/>
</dbReference>
<keyword evidence="3 10" id="KW-0808">Transferase</keyword>
<evidence type="ECO:0000256" key="3">
    <source>
        <dbReference type="ARBA" id="ARBA00022679"/>
    </source>
</evidence>
<dbReference type="Proteomes" id="UP000270296">
    <property type="component" value="Unassembled WGS sequence"/>
</dbReference>
<keyword evidence="5 10" id="KW-0819">tRNA processing</keyword>
<dbReference type="PANTHER" id="PTHR10631:SF3">
    <property type="entry name" value="TRNA (GUANINE(26)-N(2))-DIMETHYLTRANSFERASE"/>
    <property type="match status" value="1"/>
</dbReference>
<dbReference type="EMBL" id="UZAM01011459">
    <property type="protein sequence ID" value="VDP16387.1"/>
    <property type="molecule type" value="Genomic_DNA"/>
</dbReference>
<evidence type="ECO:0000256" key="4">
    <source>
        <dbReference type="ARBA" id="ARBA00022691"/>
    </source>
</evidence>
<dbReference type="GO" id="GO:0160104">
    <property type="term" value="F:tRNA (guanine(26)-N2)-dimethyltransferase activity"/>
    <property type="evidence" value="ECO:0007669"/>
    <property type="project" value="UniProtKB-EC"/>
</dbReference>
<name>A0A183IXF4_9BILA</name>
<evidence type="ECO:0000256" key="7">
    <source>
        <dbReference type="ARBA" id="ARBA00039099"/>
    </source>
</evidence>
<dbReference type="WBParaSite" id="SBAD_0000861101-mRNA-1">
    <property type="protein sequence ID" value="SBAD_0000861101-mRNA-1"/>
    <property type="gene ID" value="SBAD_0000861101"/>
</dbReference>
<dbReference type="InterPro" id="IPR029063">
    <property type="entry name" value="SAM-dependent_MTases_sf"/>
</dbReference>
<evidence type="ECO:0000256" key="1">
    <source>
        <dbReference type="ARBA" id="ARBA00022555"/>
    </source>
</evidence>
<evidence type="ECO:0000313" key="12">
    <source>
        <dbReference type="EMBL" id="VDP16387.1"/>
    </source>
</evidence>
<evidence type="ECO:0000256" key="5">
    <source>
        <dbReference type="ARBA" id="ARBA00022694"/>
    </source>
</evidence>
<proteinExistence type="inferred from homology"/>
<dbReference type="Gene3D" id="3.30.56.70">
    <property type="entry name" value="N2,N2-dimethylguanosine tRNA methyltransferase, C-terminal domain"/>
    <property type="match status" value="1"/>
</dbReference>
<evidence type="ECO:0000313" key="13">
    <source>
        <dbReference type="Proteomes" id="UP000270296"/>
    </source>
</evidence>
<dbReference type="PANTHER" id="PTHR10631">
    <property type="entry name" value="N 2 ,N 2 -DIMETHYLGUANOSINE TRNA METHYLTRANSFERASE"/>
    <property type="match status" value="1"/>
</dbReference>
<dbReference type="Pfam" id="PF02005">
    <property type="entry name" value="TRM"/>
    <property type="match status" value="1"/>
</dbReference>
<gene>
    <name evidence="12" type="ORF">SBAD_LOCUS8302</name>
</gene>
<dbReference type="AlphaFoldDB" id="A0A183IXF4"/>
<dbReference type="EC" id="2.1.1.216" evidence="7"/>
<keyword evidence="4 10" id="KW-0949">S-adenosyl-L-methionine</keyword>
<keyword evidence="1 10" id="KW-0820">tRNA-binding</keyword>
<dbReference type="FunFam" id="3.30.56.70:FF:000001">
    <property type="entry name" value="tRNA (guanine(26)-N(2))-dimethyltransferase"/>
    <property type="match status" value="1"/>
</dbReference>
<reference evidence="14" key="1">
    <citation type="submission" date="2016-06" db="UniProtKB">
        <authorList>
            <consortium name="WormBaseParasite"/>
        </authorList>
    </citation>
    <scope>IDENTIFICATION</scope>
</reference>
<reference evidence="12 13" key="2">
    <citation type="submission" date="2018-11" db="EMBL/GenBank/DDBJ databases">
        <authorList>
            <consortium name="Pathogen Informatics"/>
        </authorList>
    </citation>
    <scope>NUCLEOTIDE SEQUENCE [LARGE SCALE GENOMIC DNA]</scope>
</reference>
<evidence type="ECO:0000256" key="11">
    <source>
        <dbReference type="SAM" id="MobiDB-lite"/>
    </source>
</evidence>
<dbReference type="GO" id="GO:0005634">
    <property type="term" value="C:nucleus"/>
    <property type="evidence" value="ECO:0007669"/>
    <property type="project" value="TreeGrafter"/>
</dbReference>
<dbReference type="InterPro" id="IPR002905">
    <property type="entry name" value="Trm1"/>
</dbReference>
<sequence>MHNHKNVNDNFHVIDLDPYGSAAHFLDAAVQSVADGGLLMVTCTDVAVLCGNTPEACFSKYGSVSLKCHCCHEMAIRILLRCIDSHALCYGRYIEPLLSISVDFYIRVFVLLHYSPFMAKESCRKSGMVYQCTGCESLVIQPMARRVKTKKGGMKYVPAMSFSGSHECEICGFKNHVGGPIWTDPIHDLTFVKKMVSTLEEFEQAGYNLGTKKRIVGLLNVIMEELHDVPLYYSLSRMASIIHCKTPPQLVLRSAILNSGFRVSVSHAYANSVKTDMPNAELWDVFRCWANKESANSKHLPESSPGHVIMSREVK</sequence>
<comment type="catalytic activity">
    <reaction evidence="8">
        <text>guanosine(26) in tRNA + 2 S-adenosyl-L-methionine = N(2)-dimethylguanosine(26) in tRNA + 2 S-adenosyl-L-homocysteine + 2 H(+)</text>
        <dbReference type="Rhea" id="RHEA:43140"/>
        <dbReference type="Rhea" id="RHEA-COMP:10359"/>
        <dbReference type="Rhea" id="RHEA-COMP:10360"/>
        <dbReference type="ChEBI" id="CHEBI:15378"/>
        <dbReference type="ChEBI" id="CHEBI:57856"/>
        <dbReference type="ChEBI" id="CHEBI:59789"/>
        <dbReference type="ChEBI" id="CHEBI:74269"/>
        <dbReference type="ChEBI" id="CHEBI:74513"/>
        <dbReference type="EC" id="2.1.1.216"/>
    </reaction>
</comment>
<keyword evidence="6 10" id="KW-0694">RNA-binding</keyword>
<keyword evidence="2 10" id="KW-0489">Methyltransferase</keyword>
<evidence type="ECO:0000256" key="9">
    <source>
        <dbReference type="ARBA" id="ARBA00074266"/>
    </source>
</evidence>
<dbReference type="InterPro" id="IPR042296">
    <property type="entry name" value="tRNA_met_Trm1_C"/>
</dbReference>
<dbReference type="SUPFAM" id="SSF53335">
    <property type="entry name" value="S-adenosyl-L-methionine-dependent methyltransferases"/>
    <property type="match status" value="1"/>
</dbReference>
<comment type="similarity">
    <text evidence="10">Belongs to the class I-like SAM-binding methyltransferase superfamily. Trm1 family.</text>
</comment>
<evidence type="ECO:0000256" key="10">
    <source>
        <dbReference type="PROSITE-ProRule" id="PRU00958"/>
    </source>
</evidence>
<organism evidence="14">
    <name type="scientific">Soboliphyme baturini</name>
    <dbReference type="NCBI Taxonomy" id="241478"/>
    <lineage>
        <taxon>Eukaryota</taxon>
        <taxon>Metazoa</taxon>
        <taxon>Ecdysozoa</taxon>
        <taxon>Nematoda</taxon>
        <taxon>Enoplea</taxon>
        <taxon>Dorylaimia</taxon>
        <taxon>Dioctophymatida</taxon>
        <taxon>Dioctophymatoidea</taxon>
        <taxon>Soboliphymatidae</taxon>
        <taxon>Soboliphyme</taxon>
    </lineage>
</organism>
<evidence type="ECO:0000256" key="6">
    <source>
        <dbReference type="ARBA" id="ARBA00022884"/>
    </source>
</evidence>
<dbReference type="GO" id="GO:0002940">
    <property type="term" value="P:tRNA N2-guanine methylation"/>
    <property type="evidence" value="ECO:0007669"/>
    <property type="project" value="TreeGrafter"/>
</dbReference>
<keyword evidence="13" id="KW-1185">Reference proteome</keyword>